<feature type="domain" description="Transcriptional repressor PaaX-like C-terminal" evidence="2">
    <location>
        <begin position="172"/>
        <end position="244"/>
    </location>
</feature>
<dbReference type="InterPro" id="IPR036388">
    <property type="entry name" value="WH-like_DNA-bd_sf"/>
</dbReference>
<reference evidence="3 4" key="1">
    <citation type="submission" date="2016-10" db="EMBL/GenBank/DDBJ databases">
        <authorList>
            <person name="de Groot N.N."/>
        </authorList>
    </citation>
    <scope>NUCLEOTIDE SEQUENCE [LARGE SCALE GENOMIC DNA]</scope>
    <source>
        <strain evidence="3 4">DSM 24677</strain>
    </source>
</reference>
<feature type="domain" description="Transcriptional repressor PaaX-like N-terminal" evidence="1">
    <location>
        <begin position="24"/>
        <end position="92"/>
    </location>
</feature>
<dbReference type="PANTHER" id="PTHR30319:SF1">
    <property type="entry name" value="TRANSCRIPTIONAL REPRESSOR PAAX"/>
    <property type="match status" value="1"/>
</dbReference>
<keyword evidence="4" id="KW-1185">Reference proteome</keyword>
<gene>
    <name evidence="3" type="ORF">SAMN05444486_101842</name>
</gene>
<evidence type="ECO:0000313" key="3">
    <source>
        <dbReference type="EMBL" id="SDY22282.1"/>
    </source>
</evidence>
<dbReference type="PANTHER" id="PTHR30319">
    <property type="entry name" value="PHENYLACETIC ACID REGULATOR-RELATED TRANSCRIPTIONAL REPRESSOR"/>
    <property type="match status" value="1"/>
</dbReference>
<dbReference type="GO" id="GO:0006351">
    <property type="term" value="P:DNA-templated transcription"/>
    <property type="evidence" value="ECO:0007669"/>
    <property type="project" value="InterPro"/>
</dbReference>
<dbReference type="Proteomes" id="UP000199026">
    <property type="component" value="Unassembled WGS sequence"/>
</dbReference>
<dbReference type="AlphaFoldDB" id="A0A1H3I3U3"/>
<dbReference type="InterPro" id="IPR036390">
    <property type="entry name" value="WH_DNA-bd_sf"/>
</dbReference>
<dbReference type="InterPro" id="IPR012906">
    <property type="entry name" value="PaaX-like_N"/>
</dbReference>
<evidence type="ECO:0000313" key="4">
    <source>
        <dbReference type="Proteomes" id="UP000199026"/>
    </source>
</evidence>
<dbReference type="STRING" id="576131.SAMN05444486_101842"/>
<sequence length="258" mass="27896">MNMGASHLFETTFTALQAQGPLKTWSLIVTIFGDIAPAKEDQIDSQLLAALTAPFGVKPEALRVALHRLRKDGWLEAVKTGRRSSYHLSETGEALTRKAYARIYRDVQSGQGADWQIELLEDAAASGRAKSALIGANILVSPAPATGAPLCLAAVDVPEWMRTALVSEAALAEFSGYVAALEGLSPALASESLTEEARAALRFLVLHYWRRIVLRQPEAPEILLGEDWSGDAARRLTLKVFQDLPRPKLADLAALSIA</sequence>
<evidence type="ECO:0000259" key="1">
    <source>
        <dbReference type="Pfam" id="PF07848"/>
    </source>
</evidence>
<dbReference type="Gene3D" id="1.10.10.10">
    <property type="entry name" value="Winged helix-like DNA-binding domain superfamily/Winged helix DNA-binding domain"/>
    <property type="match status" value="1"/>
</dbReference>
<dbReference type="Gene3D" id="3.30.70.2670">
    <property type="match status" value="1"/>
</dbReference>
<protein>
    <submittedName>
        <fullName evidence="3">Transcriptional regulator, PaaX family</fullName>
    </submittedName>
</protein>
<dbReference type="GeneID" id="78123629"/>
<dbReference type="RefSeq" id="WP_089888081.1">
    <property type="nucleotide sequence ID" value="NZ_CALJFH010000031.1"/>
</dbReference>
<dbReference type="EMBL" id="FNPR01000001">
    <property type="protein sequence ID" value="SDY22282.1"/>
    <property type="molecule type" value="Genomic_DNA"/>
</dbReference>
<dbReference type="InterPro" id="IPR011965">
    <property type="entry name" value="PaaX_trns_reg"/>
</dbReference>
<proteinExistence type="predicted"/>
<accession>A0A1H3I3U3</accession>
<evidence type="ECO:0000259" key="2">
    <source>
        <dbReference type="Pfam" id="PF08223"/>
    </source>
</evidence>
<dbReference type="SUPFAM" id="SSF46785">
    <property type="entry name" value="Winged helix' DNA-binding domain"/>
    <property type="match status" value="1"/>
</dbReference>
<dbReference type="Pfam" id="PF08223">
    <property type="entry name" value="PaaX_C"/>
    <property type="match status" value="1"/>
</dbReference>
<organism evidence="3 4">
    <name type="scientific">Lentibacter algarum</name>
    <dbReference type="NCBI Taxonomy" id="576131"/>
    <lineage>
        <taxon>Bacteria</taxon>
        <taxon>Pseudomonadati</taxon>
        <taxon>Pseudomonadota</taxon>
        <taxon>Alphaproteobacteria</taxon>
        <taxon>Rhodobacterales</taxon>
        <taxon>Roseobacteraceae</taxon>
        <taxon>Lentibacter</taxon>
    </lineage>
</organism>
<name>A0A1H3I3U3_9RHOB</name>
<dbReference type="OrthoDB" id="2270427at2"/>
<dbReference type="InterPro" id="IPR013225">
    <property type="entry name" value="PaaX_C"/>
</dbReference>
<dbReference type="Gene3D" id="1.20.58.1460">
    <property type="match status" value="1"/>
</dbReference>
<dbReference type="PIRSF" id="PIRSF020623">
    <property type="entry name" value="PaaX"/>
    <property type="match status" value="1"/>
</dbReference>
<dbReference type="Pfam" id="PF07848">
    <property type="entry name" value="PaaX"/>
    <property type="match status" value="1"/>
</dbReference>